<sequence>MPLVQFRSACLRHFSGNPACSRPLASISNKTEGTGMSVPHEPIPETPPTPDPGWIPKPPIEEPDPDRLPDEIPVPNPDENEEPPKHA</sequence>
<dbReference type="eggNOG" id="ENOG5031AK1">
    <property type="taxonomic scope" value="Bacteria"/>
</dbReference>
<name>B9J9R8_RHIR8</name>
<evidence type="ECO:0000313" key="2">
    <source>
        <dbReference type="EMBL" id="ACM25536.1"/>
    </source>
</evidence>
<evidence type="ECO:0000313" key="3">
    <source>
        <dbReference type="Proteomes" id="UP000001600"/>
    </source>
</evidence>
<evidence type="ECO:0000256" key="1">
    <source>
        <dbReference type="SAM" id="MobiDB-lite"/>
    </source>
</evidence>
<gene>
    <name evidence="2" type="ordered locus">Arad_0971</name>
</gene>
<feature type="region of interest" description="Disordered" evidence="1">
    <location>
        <begin position="17"/>
        <end position="87"/>
    </location>
</feature>
<organism evidence="2 3">
    <name type="scientific">Rhizobium rhizogenes (strain K84 / ATCC BAA-868)</name>
    <name type="common">Agrobacterium radiobacter</name>
    <dbReference type="NCBI Taxonomy" id="311403"/>
    <lineage>
        <taxon>Bacteria</taxon>
        <taxon>Pseudomonadati</taxon>
        <taxon>Pseudomonadota</taxon>
        <taxon>Alphaproteobacteria</taxon>
        <taxon>Hyphomicrobiales</taxon>
        <taxon>Rhizobiaceae</taxon>
        <taxon>Rhizobium/Agrobacterium group</taxon>
        <taxon>Rhizobium</taxon>
    </lineage>
</organism>
<protein>
    <submittedName>
        <fullName evidence="2">Uncharacterized protein</fullName>
    </submittedName>
</protein>
<dbReference type="EMBL" id="CP000628">
    <property type="protein sequence ID" value="ACM25536.1"/>
    <property type="molecule type" value="Genomic_DNA"/>
</dbReference>
<dbReference type="Proteomes" id="UP000001600">
    <property type="component" value="Chromosome 1"/>
</dbReference>
<dbReference type="AlphaFoldDB" id="B9J9R8"/>
<dbReference type="KEGG" id="ara:Arad_0971"/>
<proteinExistence type="predicted"/>
<reference evidence="2 3" key="1">
    <citation type="journal article" date="2009" name="J. Bacteriol.">
        <title>Genome sequences of three Agrobacterium biovars help elucidate the evolution of multichromosome genomes in bacteria.</title>
        <authorList>
            <person name="Slater S.C."/>
            <person name="Goldman B.S."/>
            <person name="Goodner B."/>
            <person name="Setubal J.C."/>
            <person name="Farrand S.K."/>
            <person name="Nester E.W."/>
            <person name="Burr T.J."/>
            <person name="Banta L."/>
            <person name="Dickerman A.W."/>
            <person name="Paulsen I."/>
            <person name="Otten L."/>
            <person name="Suen G."/>
            <person name="Welch R."/>
            <person name="Almeida N.F."/>
            <person name="Arnold F."/>
            <person name="Burton O.T."/>
            <person name="Du Z."/>
            <person name="Ewing A."/>
            <person name="Godsy E."/>
            <person name="Heisel S."/>
            <person name="Houmiel K.L."/>
            <person name="Jhaveri J."/>
            <person name="Lu J."/>
            <person name="Miller N.M."/>
            <person name="Norton S."/>
            <person name="Chen Q."/>
            <person name="Phoolcharoen W."/>
            <person name="Ohlin V."/>
            <person name="Ondrusek D."/>
            <person name="Pride N."/>
            <person name="Stricklin S.L."/>
            <person name="Sun J."/>
            <person name="Wheeler C."/>
            <person name="Wilson L."/>
            <person name="Zhu H."/>
            <person name="Wood D.W."/>
        </authorList>
    </citation>
    <scope>NUCLEOTIDE SEQUENCE [LARGE SCALE GENOMIC DNA]</scope>
    <source>
        <strain evidence="3">K84 / ATCC BAA-868</strain>
    </source>
</reference>
<accession>B9J9R8</accession>
<feature type="compositionally biased region" description="Pro residues" evidence="1">
    <location>
        <begin position="44"/>
        <end position="58"/>
    </location>
</feature>
<dbReference type="HOGENOM" id="CLU_2476470_0_0_5"/>